<name>A0A157SAX5_9BORD</name>
<organism evidence="1 2">
    <name type="scientific">Bordetella ansorpii</name>
    <dbReference type="NCBI Taxonomy" id="288768"/>
    <lineage>
        <taxon>Bacteria</taxon>
        <taxon>Pseudomonadati</taxon>
        <taxon>Pseudomonadota</taxon>
        <taxon>Betaproteobacteria</taxon>
        <taxon>Burkholderiales</taxon>
        <taxon>Alcaligenaceae</taxon>
        <taxon>Bordetella</taxon>
    </lineage>
</organism>
<gene>
    <name evidence="1" type="ORF">SAMEA3906486_01559</name>
</gene>
<dbReference type="RefSeq" id="WP_156513310.1">
    <property type="nucleotide sequence ID" value="NZ_FKIF01000002.1"/>
</dbReference>
<dbReference type="Proteomes" id="UP000076848">
    <property type="component" value="Unassembled WGS sequence"/>
</dbReference>
<protein>
    <submittedName>
        <fullName evidence="1">Uncharacterized protein</fullName>
    </submittedName>
</protein>
<dbReference type="OrthoDB" id="7221817at2"/>
<sequence>MTTLTEIPSASDPSVIAEMAELLAQYKLVPFFGAGISRQHLGLAAAELARDMAAEIGLSPTTPLADLSDAYVEARGEDAFVAFLNSKLVVTELDEHKVPSHRLLVSLMQNVLYTTNQDNLFELVAAKYGRPYRRVVTIDDLSDSIPGEPLLIKFHGDMAVPASLVFGTKSYEARMSEEDHPLDIRLKSDLLGKRLMFLGYSLSDENIAKIFATVARIFKGTLPPSYLVAFDDDPALIATAQQYQVKVVIPPRLFPDAANNAEAFERFLHALCNETRTRQVKNGTDDLFSMGPINPHLATDFEVRSVATIVRHEPFETAVNAFRATFDSAHAPEYLQQEITDLFVELVKRVDPTAPDQMAALAAALFNFRISPIAAFTATAHLMAACNKRPSVRGFDSYQLVSPALPKGCMPVAAAAAVALLNERNEPISDSFRKSADWWFRQHEQVPEHLKGQVMAAIQLVWSGPHAARSPLHHPLPSLGGNMDFHDILGDMLARLPKRPSRPKE</sequence>
<evidence type="ECO:0000313" key="2">
    <source>
        <dbReference type="Proteomes" id="UP000076848"/>
    </source>
</evidence>
<accession>A0A157SAX5</accession>
<dbReference type="STRING" id="288768.SAMEA3906486_01559"/>
<dbReference type="Pfam" id="PF13289">
    <property type="entry name" value="SIR2_2"/>
    <property type="match status" value="1"/>
</dbReference>
<dbReference type="SUPFAM" id="SSF52467">
    <property type="entry name" value="DHS-like NAD/FAD-binding domain"/>
    <property type="match status" value="1"/>
</dbReference>
<dbReference type="AlphaFoldDB" id="A0A157SAX5"/>
<dbReference type="InterPro" id="IPR029035">
    <property type="entry name" value="DHS-like_NAD/FAD-binding_dom"/>
</dbReference>
<reference evidence="1 2" key="1">
    <citation type="submission" date="2016-04" db="EMBL/GenBank/DDBJ databases">
        <authorList>
            <consortium name="Pathogen Informatics"/>
        </authorList>
    </citation>
    <scope>NUCLEOTIDE SEQUENCE [LARGE SCALE GENOMIC DNA]</scope>
    <source>
        <strain evidence="1 2">H050680373</strain>
    </source>
</reference>
<dbReference type="EMBL" id="FKIF01000002">
    <property type="protein sequence ID" value="SAI67514.1"/>
    <property type="molecule type" value="Genomic_DNA"/>
</dbReference>
<evidence type="ECO:0000313" key="1">
    <source>
        <dbReference type="EMBL" id="SAI67514.1"/>
    </source>
</evidence>
<keyword evidence="2" id="KW-1185">Reference proteome</keyword>
<proteinExistence type="predicted"/>